<dbReference type="Proteomes" id="UP001438953">
    <property type="component" value="Unassembled WGS sequence"/>
</dbReference>
<feature type="domain" description="Luciferase-like" evidence="6">
    <location>
        <begin position="26"/>
        <end position="381"/>
    </location>
</feature>
<dbReference type="EMBL" id="JAYWLC010000003">
    <property type="protein sequence ID" value="MER5171232.1"/>
    <property type="molecule type" value="Genomic_DNA"/>
</dbReference>
<evidence type="ECO:0000256" key="3">
    <source>
        <dbReference type="ARBA" id="ARBA00023002"/>
    </source>
</evidence>
<reference evidence="7 8" key="1">
    <citation type="submission" date="2024-06" db="EMBL/GenBank/DDBJ databases">
        <title>Thioclava kandeliae sp. nov. from a rhizosphere soil sample of Kandelia candel in a mangrove.</title>
        <authorList>
            <person name="Mu T."/>
        </authorList>
    </citation>
    <scope>NUCLEOTIDE SEQUENCE [LARGE SCALE GENOMIC DNA]</scope>
    <source>
        <strain evidence="7 8">CPCC 100088</strain>
    </source>
</reference>
<keyword evidence="2" id="KW-0288">FMN</keyword>
<evidence type="ECO:0000259" key="6">
    <source>
        <dbReference type="Pfam" id="PF00296"/>
    </source>
</evidence>
<evidence type="ECO:0000256" key="4">
    <source>
        <dbReference type="ARBA" id="ARBA00023033"/>
    </source>
</evidence>
<name>A0ABV1SEA1_9RHOB</name>
<organism evidence="7 8">
    <name type="scientific">Thioclava kandeliae</name>
    <dbReference type="NCBI Taxonomy" id="3070818"/>
    <lineage>
        <taxon>Bacteria</taxon>
        <taxon>Pseudomonadati</taxon>
        <taxon>Pseudomonadota</taxon>
        <taxon>Alphaproteobacteria</taxon>
        <taxon>Rhodobacterales</taxon>
        <taxon>Paracoccaceae</taxon>
        <taxon>Thioclava</taxon>
    </lineage>
</organism>
<dbReference type="SUPFAM" id="SSF51679">
    <property type="entry name" value="Bacterial luciferase-like"/>
    <property type="match status" value="1"/>
</dbReference>
<keyword evidence="8" id="KW-1185">Reference proteome</keyword>
<keyword evidence="1" id="KW-0285">Flavoprotein</keyword>
<dbReference type="EC" id="1.-.-.-" evidence="7"/>
<proteinExistence type="inferred from homology"/>
<evidence type="ECO:0000256" key="5">
    <source>
        <dbReference type="ARBA" id="ARBA00033748"/>
    </source>
</evidence>
<dbReference type="InterPro" id="IPR036661">
    <property type="entry name" value="Luciferase-like_sf"/>
</dbReference>
<dbReference type="InterPro" id="IPR016215">
    <property type="entry name" value="NTA_MOA"/>
</dbReference>
<dbReference type="InterPro" id="IPR011251">
    <property type="entry name" value="Luciferase-like_dom"/>
</dbReference>
<dbReference type="Pfam" id="PF00296">
    <property type="entry name" value="Bac_luciferase"/>
    <property type="match status" value="1"/>
</dbReference>
<accession>A0ABV1SEA1</accession>
<sequence length="451" mass="50211">MAQKQLRIGTLIEAYGLHAAAWLATDPAPGAPTDIAYFQNIARICEEAKFDFFFLADTPATRTTDLEAWSRSPMYMNQLEPITLLTALAGSTSKIGLAATASTSFYEPYNIARLYASLDHISKGRAGWNVVTTANNFAAKNFGLDRLPPHDKRYAKAHEFYDVVTALWDTWEDDAWIYDREEGLTFDTAKFHPVSHKGEFFTVEGGLNIARPPQGYPVIIEAGASEAGKTFAAQTAEAVFGVATDVDEAIAFYKDLKGRMPAFGRDPDQLKVLAGATIVVGDSAEEAKARFDHWQSLIHPEVGLVRIKQDLETDLSDLDLDQPVPMDRIPEKANFHAAYFEEIKGLIAKGHTLREICQKYTRAKVTIFGSPEEVADMMQEWLEREACDGFMLTFPVLPSTLEDFRDRVVPVLQARGIFRRDYEGSTLREHLGLARPENRHVTAPALETVDG</sequence>
<evidence type="ECO:0000313" key="7">
    <source>
        <dbReference type="EMBL" id="MER5171232.1"/>
    </source>
</evidence>
<keyword evidence="4" id="KW-0503">Monooxygenase</keyword>
<evidence type="ECO:0000256" key="2">
    <source>
        <dbReference type="ARBA" id="ARBA00022643"/>
    </source>
</evidence>
<dbReference type="CDD" id="cd01095">
    <property type="entry name" value="Nitrilotriacetate_monoxgenase"/>
    <property type="match status" value="1"/>
</dbReference>
<dbReference type="GO" id="GO:0016491">
    <property type="term" value="F:oxidoreductase activity"/>
    <property type="evidence" value="ECO:0007669"/>
    <property type="project" value="UniProtKB-KW"/>
</dbReference>
<comment type="similarity">
    <text evidence="5">Belongs to the NtaA/SnaA/DszA monooxygenase family.</text>
</comment>
<dbReference type="RefSeq" id="WP_349295812.1">
    <property type="nucleotide sequence ID" value="NZ_JAYWLC010000003.1"/>
</dbReference>
<evidence type="ECO:0000256" key="1">
    <source>
        <dbReference type="ARBA" id="ARBA00022630"/>
    </source>
</evidence>
<dbReference type="Gene3D" id="3.20.20.30">
    <property type="entry name" value="Luciferase-like domain"/>
    <property type="match status" value="1"/>
</dbReference>
<keyword evidence="3 7" id="KW-0560">Oxidoreductase</keyword>
<comment type="caution">
    <text evidence="7">The sequence shown here is derived from an EMBL/GenBank/DDBJ whole genome shotgun (WGS) entry which is preliminary data.</text>
</comment>
<dbReference type="PIRSF" id="PIRSF000337">
    <property type="entry name" value="NTA_MOA"/>
    <property type="match status" value="1"/>
</dbReference>
<dbReference type="PANTHER" id="PTHR30011:SF16">
    <property type="entry name" value="C2H2 FINGER DOMAIN TRANSCRIPTION FACTOR (EUROFUNG)-RELATED"/>
    <property type="match status" value="1"/>
</dbReference>
<evidence type="ECO:0000313" key="8">
    <source>
        <dbReference type="Proteomes" id="UP001438953"/>
    </source>
</evidence>
<dbReference type="InterPro" id="IPR051260">
    <property type="entry name" value="Diverse_substr_monoxygenases"/>
</dbReference>
<protein>
    <submittedName>
        <fullName evidence="7">LLM class flavin-dependent oxidoreductase</fullName>
        <ecNumber evidence="7">1.-.-.-</ecNumber>
    </submittedName>
</protein>
<dbReference type="PANTHER" id="PTHR30011">
    <property type="entry name" value="ALKANESULFONATE MONOOXYGENASE-RELATED"/>
    <property type="match status" value="1"/>
</dbReference>
<dbReference type="NCBIfam" id="TIGR03860">
    <property type="entry name" value="FMN_nitrolo"/>
    <property type="match status" value="1"/>
</dbReference>
<gene>
    <name evidence="7" type="ORF">VSX56_05520</name>
</gene>